<dbReference type="InterPro" id="IPR020596">
    <property type="entry name" value="rRNA_Ade_Mease_Trfase_CS"/>
</dbReference>
<dbReference type="GO" id="GO:0000179">
    <property type="term" value="F:rRNA (adenine-N6,N6-)-dimethyltransferase activity"/>
    <property type="evidence" value="ECO:0007669"/>
    <property type="project" value="UniProtKB-UniRule"/>
</dbReference>
<keyword evidence="2" id="KW-0698">rRNA processing</keyword>
<dbReference type="InterPro" id="IPR011530">
    <property type="entry name" value="rRNA_adenine_dimethylase"/>
</dbReference>
<sequence>MKAKKSLGQNFFVNKNLKNHIVNKVLENETKSVVEIGPGLGSFTEDLVANFEHVIVVEKDIALANDLKLRFPKIEVITGDFLDLDLNIFKEKDFTYFGSLPYNVSKPIIRKIIEHKTFTNKAFFIIQKEVAEKYIYKKPYNILSLTTAIYADFNKYFDISPDSFRPKPNVNSSFVSFTPNDMNIKNIENLEQLIHHAFKQPRKNLKNNLRNSVYFDSIGKFFNLRPAELSLNEYIEILNNHRLH</sequence>
<keyword evidence="5 7" id="KW-0949">S-adenosyl-L-methionine</keyword>
<name>A0A2N2F2U1_9BACT</name>
<protein>
    <submittedName>
        <fullName evidence="9">Ribosomal RNA small subunit methyltransferase A</fullName>
    </submittedName>
</protein>
<evidence type="ECO:0000256" key="7">
    <source>
        <dbReference type="PROSITE-ProRule" id="PRU01026"/>
    </source>
</evidence>
<keyword evidence="6 7" id="KW-0694">RNA-binding</keyword>
<comment type="similarity">
    <text evidence="7">Belongs to the class I-like SAM-binding methyltransferase superfamily. rRNA adenine N(6)-methyltransferase family.</text>
</comment>
<dbReference type="EMBL" id="PHAO01000001">
    <property type="protein sequence ID" value="PKN02483.1"/>
    <property type="molecule type" value="Genomic_DNA"/>
</dbReference>
<dbReference type="Proteomes" id="UP000233417">
    <property type="component" value="Unassembled WGS sequence"/>
</dbReference>
<dbReference type="SMART" id="SM00650">
    <property type="entry name" value="rADc"/>
    <property type="match status" value="1"/>
</dbReference>
<feature type="binding site" evidence="7">
    <location>
        <position position="58"/>
    </location>
    <ligand>
        <name>S-adenosyl-L-methionine</name>
        <dbReference type="ChEBI" id="CHEBI:59789"/>
    </ligand>
</feature>
<evidence type="ECO:0000256" key="4">
    <source>
        <dbReference type="ARBA" id="ARBA00022679"/>
    </source>
</evidence>
<feature type="domain" description="Ribosomal RNA adenine methylase transferase N-terminal" evidence="8">
    <location>
        <begin position="17"/>
        <end position="181"/>
    </location>
</feature>
<evidence type="ECO:0000256" key="5">
    <source>
        <dbReference type="ARBA" id="ARBA00022691"/>
    </source>
</evidence>
<feature type="binding site" evidence="7">
    <location>
        <position position="37"/>
    </location>
    <ligand>
        <name>S-adenosyl-L-methionine</name>
        <dbReference type="ChEBI" id="CHEBI:59789"/>
    </ligand>
</feature>
<dbReference type="InterPro" id="IPR001737">
    <property type="entry name" value="KsgA/Erm"/>
</dbReference>
<dbReference type="NCBIfam" id="TIGR00755">
    <property type="entry name" value="ksgA"/>
    <property type="match status" value="1"/>
</dbReference>
<evidence type="ECO:0000313" key="10">
    <source>
        <dbReference type="Proteomes" id="UP000233417"/>
    </source>
</evidence>
<dbReference type="GO" id="GO:0003723">
    <property type="term" value="F:RNA binding"/>
    <property type="evidence" value="ECO:0007669"/>
    <property type="project" value="UniProtKB-UniRule"/>
</dbReference>
<keyword evidence="4 7" id="KW-0808">Transferase</keyword>
<dbReference type="InterPro" id="IPR029063">
    <property type="entry name" value="SAM-dependent_MTases_sf"/>
</dbReference>
<dbReference type="InterPro" id="IPR020598">
    <property type="entry name" value="rRNA_Ade_methylase_Trfase_N"/>
</dbReference>
<comment type="caution">
    <text evidence="7">Lacks conserved residue(s) required for the propagation of feature annotation.</text>
</comment>
<dbReference type="InterPro" id="IPR023165">
    <property type="entry name" value="rRNA_Ade_diMease-like_C"/>
</dbReference>
<reference evidence="9 10" key="1">
    <citation type="journal article" date="2017" name="ISME J.">
        <title>Potential for microbial H2 and metal transformations associated with novel bacteria and archaea in deep terrestrial subsurface sediments.</title>
        <authorList>
            <person name="Hernsdorf A.W."/>
            <person name="Amano Y."/>
            <person name="Miyakawa K."/>
            <person name="Ise K."/>
            <person name="Suzuki Y."/>
            <person name="Anantharaman K."/>
            <person name="Probst A."/>
            <person name="Burstein D."/>
            <person name="Thomas B.C."/>
            <person name="Banfield J.F."/>
        </authorList>
    </citation>
    <scope>NUCLEOTIDE SEQUENCE [LARGE SCALE GENOMIC DNA]</scope>
    <source>
        <strain evidence="9">HGW-Dojkabacteria-1</strain>
    </source>
</reference>
<evidence type="ECO:0000313" key="9">
    <source>
        <dbReference type="EMBL" id="PKN02483.1"/>
    </source>
</evidence>
<evidence type="ECO:0000256" key="3">
    <source>
        <dbReference type="ARBA" id="ARBA00022603"/>
    </source>
</evidence>
<keyword evidence="1" id="KW-0963">Cytoplasm</keyword>
<dbReference type="Pfam" id="PF00398">
    <property type="entry name" value="RrnaAD"/>
    <property type="match status" value="1"/>
</dbReference>
<evidence type="ECO:0000259" key="8">
    <source>
        <dbReference type="SMART" id="SM00650"/>
    </source>
</evidence>
<dbReference type="Gene3D" id="3.40.50.150">
    <property type="entry name" value="Vaccinia Virus protein VP39"/>
    <property type="match status" value="1"/>
</dbReference>
<evidence type="ECO:0000256" key="1">
    <source>
        <dbReference type="ARBA" id="ARBA00022490"/>
    </source>
</evidence>
<evidence type="ECO:0000256" key="2">
    <source>
        <dbReference type="ARBA" id="ARBA00022552"/>
    </source>
</evidence>
<dbReference type="PROSITE" id="PS01131">
    <property type="entry name" value="RRNA_A_DIMETH"/>
    <property type="match status" value="1"/>
</dbReference>
<dbReference type="AlphaFoldDB" id="A0A2N2F2U1"/>
<dbReference type="PANTHER" id="PTHR11727:SF7">
    <property type="entry name" value="DIMETHYLADENOSINE TRANSFERASE-RELATED"/>
    <property type="match status" value="1"/>
</dbReference>
<dbReference type="PROSITE" id="PS51689">
    <property type="entry name" value="SAM_RNA_A_N6_MT"/>
    <property type="match status" value="1"/>
</dbReference>
<evidence type="ECO:0000256" key="6">
    <source>
        <dbReference type="ARBA" id="ARBA00022884"/>
    </source>
</evidence>
<keyword evidence="3 7" id="KW-0489">Methyltransferase</keyword>
<dbReference type="PANTHER" id="PTHR11727">
    <property type="entry name" value="DIMETHYLADENOSINE TRANSFERASE"/>
    <property type="match status" value="1"/>
</dbReference>
<gene>
    <name evidence="9" type="primary">rsmA</name>
    <name evidence="9" type="ORF">CVU76_00370</name>
</gene>
<organism evidence="9 10">
    <name type="scientific">Candidatus Dojkabacteria bacterium HGW-Dojkabacteria-1</name>
    <dbReference type="NCBI Taxonomy" id="2013761"/>
    <lineage>
        <taxon>Bacteria</taxon>
        <taxon>Candidatus Dojkabacteria</taxon>
    </lineage>
</organism>
<dbReference type="CDD" id="cd02440">
    <property type="entry name" value="AdoMet_MTases"/>
    <property type="match status" value="1"/>
</dbReference>
<feature type="binding site" evidence="7">
    <location>
        <position position="99"/>
    </location>
    <ligand>
        <name>S-adenosyl-L-methionine</name>
        <dbReference type="ChEBI" id="CHEBI:59789"/>
    </ligand>
</feature>
<accession>A0A2N2F2U1</accession>
<comment type="caution">
    <text evidence="9">The sequence shown here is derived from an EMBL/GenBank/DDBJ whole genome shotgun (WGS) entry which is preliminary data.</text>
</comment>
<feature type="binding site" evidence="7">
    <location>
        <position position="10"/>
    </location>
    <ligand>
        <name>S-adenosyl-L-methionine</name>
        <dbReference type="ChEBI" id="CHEBI:59789"/>
    </ligand>
</feature>
<proteinExistence type="inferred from homology"/>
<feature type="binding site" evidence="7">
    <location>
        <position position="80"/>
    </location>
    <ligand>
        <name>S-adenosyl-L-methionine</name>
        <dbReference type="ChEBI" id="CHEBI:59789"/>
    </ligand>
</feature>
<dbReference type="Gene3D" id="1.10.8.100">
    <property type="entry name" value="Ribosomal RNA adenine dimethylase-like, domain 2"/>
    <property type="match status" value="1"/>
</dbReference>
<dbReference type="SUPFAM" id="SSF53335">
    <property type="entry name" value="S-adenosyl-L-methionine-dependent methyltransferases"/>
    <property type="match status" value="1"/>
</dbReference>